<sequence length="614" mass="66655">MSEPFQSDSESILVWVQRRTCIATKGQTAPSRQRPYNATARPITFPASAAEFAPPLDTTLIAALVADYVDETAGEPSPTQIATLRRTLTQLAAQAEQDEDPVVDDFAQLQLSGTDDNTSTTDFFSNESSAFTTPTSTTSSLSTQSFSSPLGFLQAAFPHLPVSRLKSALGSAQDEDEVDMESVVNDILSSEFVKELEERGLEDEASPEGEWETAQPSKKKKRKAGKTVALVDIRQRQHVQTVSATRPAASDAWTQLSSVATHLEALLPAQTASYFLSFFHSPSYSTPSDALRAALSSMSASSSSSELQPDETQTLFLLFDVIRESAPYSRLPDIDRERMFDDTQLALCASHGSPDAALDLVFLLYELDAGTVDAVYHSPVPLSPSTMKSTQAVRLPAHPPNVAPPRLKTRAMTAPALSKPPPNAWKTVPVPPKHGPSPHAQFIPAYNPRKTAALKKKGSASHKSRASELEGQRREALREASRAWQRGNTQTRGGEVALYFAERARELQDQARKEKFSAAWDMVESKRQSTNNSYNIDLHGTTVAEAIQIAKDVLSEDPPTAVRPLKIITGRGKHSTNGVGVLGPAVSNALHEAGWNVAKFDGGLTVRGRLSRRP</sequence>
<dbReference type="InterPro" id="IPR052772">
    <property type="entry name" value="Endo/PolyKinase_Domain-Protein"/>
</dbReference>
<proteinExistence type="predicted"/>
<evidence type="ECO:0000313" key="4">
    <source>
        <dbReference type="Proteomes" id="UP000053257"/>
    </source>
</evidence>
<feature type="region of interest" description="Disordered" evidence="1">
    <location>
        <begin position="452"/>
        <end position="474"/>
    </location>
</feature>
<keyword evidence="4" id="KW-1185">Reference proteome</keyword>
<gene>
    <name evidence="3" type="ORF">PHLGIDRAFT_32083</name>
</gene>
<dbReference type="GO" id="GO:0005634">
    <property type="term" value="C:nucleus"/>
    <property type="evidence" value="ECO:0007669"/>
    <property type="project" value="TreeGrafter"/>
</dbReference>
<feature type="compositionally biased region" description="Acidic residues" evidence="1">
    <location>
        <begin position="200"/>
        <end position="211"/>
    </location>
</feature>
<dbReference type="AlphaFoldDB" id="A0A0C3RRJ8"/>
<accession>A0A0C3RRJ8</accession>
<dbReference type="PROSITE" id="PS50828">
    <property type="entry name" value="SMR"/>
    <property type="match status" value="1"/>
</dbReference>
<dbReference type="InterPro" id="IPR002625">
    <property type="entry name" value="Smr_dom"/>
</dbReference>
<feature type="domain" description="Smr" evidence="2">
    <location>
        <begin position="536"/>
        <end position="614"/>
    </location>
</feature>
<dbReference type="SMART" id="SM01162">
    <property type="entry name" value="DUF1771"/>
    <property type="match status" value="1"/>
</dbReference>
<dbReference type="Gene3D" id="3.30.1370.110">
    <property type="match status" value="1"/>
</dbReference>
<dbReference type="EMBL" id="KN840656">
    <property type="protein sequence ID" value="KIP02736.1"/>
    <property type="molecule type" value="Genomic_DNA"/>
</dbReference>
<dbReference type="SUPFAM" id="SSF160443">
    <property type="entry name" value="SMR domain-like"/>
    <property type="match status" value="1"/>
</dbReference>
<evidence type="ECO:0000313" key="3">
    <source>
        <dbReference type="EMBL" id="KIP02736.1"/>
    </source>
</evidence>
<dbReference type="HOGENOM" id="CLU_011634_0_0_1"/>
<dbReference type="Proteomes" id="UP000053257">
    <property type="component" value="Unassembled WGS sequence"/>
</dbReference>
<dbReference type="STRING" id="745531.A0A0C3RRJ8"/>
<reference evidence="3 4" key="1">
    <citation type="journal article" date="2014" name="PLoS Genet.">
        <title>Analysis of the Phlebiopsis gigantea genome, transcriptome and secretome provides insight into its pioneer colonization strategies of wood.</title>
        <authorList>
            <person name="Hori C."/>
            <person name="Ishida T."/>
            <person name="Igarashi K."/>
            <person name="Samejima M."/>
            <person name="Suzuki H."/>
            <person name="Master E."/>
            <person name="Ferreira P."/>
            <person name="Ruiz-Duenas F.J."/>
            <person name="Held B."/>
            <person name="Canessa P."/>
            <person name="Larrondo L.F."/>
            <person name="Schmoll M."/>
            <person name="Druzhinina I.S."/>
            <person name="Kubicek C.P."/>
            <person name="Gaskell J.A."/>
            <person name="Kersten P."/>
            <person name="St John F."/>
            <person name="Glasner J."/>
            <person name="Sabat G."/>
            <person name="Splinter BonDurant S."/>
            <person name="Syed K."/>
            <person name="Yadav J."/>
            <person name="Mgbeahuruike A.C."/>
            <person name="Kovalchuk A."/>
            <person name="Asiegbu F.O."/>
            <person name="Lackner G."/>
            <person name="Hoffmeister D."/>
            <person name="Rencoret J."/>
            <person name="Gutierrez A."/>
            <person name="Sun H."/>
            <person name="Lindquist E."/>
            <person name="Barry K."/>
            <person name="Riley R."/>
            <person name="Grigoriev I.V."/>
            <person name="Henrissat B."/>
            <person name="Kues U."/>
            <person name="Berka R.M."/>
            <person name="Martinez A.T."/>
            <person name="Covert S.F."/>
            <person name="Blanchette R.A."/>
            <person name="Cullen D."/>
        </authorList>
    </citation>
    <scope>NUCLEOTIDE SEQUENCE [LARGE SCALE GENOMIC DNA]</scope>
    <source>
        <strain evidence="3 4">11061_1 CR5-6</strain>
    </source>
</reference>
<evidence type="ECO:0000256" key="1">
    <source>
        <dbReference type="SAM" id="MobiDB-lite"/>
    </source>
</evidence>
<dbReference type="PANTHER" id="PTHR46535">
    <property type="entry name" value="NEDD4-BINDING PROTEIN 2"/>
    <property type="match status" value="1"/>
</dbReference>
<dbReference type="InterPro" id="IPR036063">
    <property type="entry name" value="Smr_dom_sf"/>
</dbReference>
<evidence type="ECO:0000259" key="2">
    <source>
        <dbReference type="PROSITE" id="PS50828"/>
    </source>
</evidence>
<dbReference type="Pfam" id="PF01713">
    <property type="entry name" value="Smr"/>
    <property type="match status" value="1"/>
</dbReference>
<organism evidence="3 4">
    <name type="scientific">Phlebiopsis gigantea (strain 11061_1 CR5-6)</name>
    <name type="common">White-rot fungus</name>
    <name type="synonym">Peniophora gigantea</name>
    <dbReference type="NCBI Taxonomy" id="745531"/>
    <lineage>
        <taxon>Eukaryota</taxon>
        <taxon>Fungi</taxon>
        <taxon>Dikarya</taxon>
        <taxon>Basidiomycota</taxon>
        <taxon>Agaricomycotina</taxon>
        <taxon>Agaricomycetes</taxon>
        <taxon>Polyporales</taxon>
        <taxon>Phanerochaetaceae</taxon>
        <taxon>Phlebiopsis</taxon>
    </lineage>
</organism>
<dbReference type="GO" id="GO:0004519">
    <property type="term" value="F:endonuclease activity"/>
    <property type="evidence" value="ECO:0007669"/>
    <property type="project" value="TreeGrafter"/>
</dbReference>
<name>A0A0C3RRJ8_PHLG1</name>
<dbReference type="InterPro" id="IPR013899">
    <property type="entry name" value="DUF1771"/>
</dbReference>
<dbReference type="OrthoDB" id="4080456at2759"/>
<feature type="compositionally biased region" description="Basic residues" evidence="1">
    <location>
        <begin position="452"/>
        <end position="464"/>
    </location>
</feature>
<feature type="compositionally biased region" description="Basic and acidic residues" evidence="1">
    <location>
        <begin position="465"/>
        <end position="474"/>
    </location>
</feature>
<dbReference type="PANTHER" id="PTHR46535:SF1">
    <property type="entry name" value="NEDD4-BINDING PROTEIN 2"/>
    <property type="match status" value="1"/>
</dbReference>
<feature type="region of interest" description="Disordered" evidence="1">
    <location>
        <begin position="199"/>
        <end position="226"/>
    </location>
</feature>
<protein>
    <recommendedName>
        <fullName evidence="2">Smr domain-containing protein</fullName>
    </recommendedName>
</protein>